<protein>
    <submittedName>
        <fullName evidence="1">Uncharacterized protein</fullName>
    </submittedName>
</protein>
<name>A0AAV9JLK2_9PEZI</name>
<dbReference type="EMBL" id="JAVFHQ010000017">
    <property type="protein sequence ID" value="KAK4545896.1"/>
    <property type="molecule type" value="Genomic_DNA"/>
</dbReference>
<evidence type="ECO:0000313" key="1">
    <source>
        <dbReference type="EMBL" id="KAK4545896.1"/>
    </source>
</evidence>
<sequence>MARDEDVICIDDDDEEVTSLAVGSGTTFDAILDSEDLPNRDVLACSMLEYDWGGHTKLFLLLLQEVDDGSGNYGRVGLAMIQQGRLSAKQAALLKAAPLQMLIIV</sequence>
<organism evidence="1 2">
    <name type="scientific">Oleoguttula mirabilis</name>
    <dbReference type="NCBI Taxonomy" id="1507867"/>
    <lineage>
        <taxon>Eukaryota</taxon>
        <taxon>Fungi</taxon>
        <taxon>Dikarya</taxon>
        <taxon>Ascomycota</taxon>
        <taxon>Pezizomycotina</taxon>
        <taxon>Dothideomycetes</taxon>
        <taxon>Dothideomycetidae</taxon>
        <taxon>Mycosphaerellales</taxon>
        <taxon>Teratosphaeriaceae</taxon>
        <taxon>Oleoguttula</taxon>
    </lineage>
</organism>
<accession>A0AAV9JLK2</accession>
<dbReference type="AlphaFoldDB" id="A0AAV9JLK2"/>
<keyword evidence="2" id="KW-1185">Reference proteome</keyword>
<dbReference type="Proteomes" id="UP001324427">
    <property type="component" value="Unassembled WGS sequence"/>
</dbReference>
<proteinExistence type="predicted"/>
<comment type="caution">
    <text evidence="1">The sequence shown here is derived from an EMBL/GenBank/DDBJ whole genome shotgun (WGS) entry which is preliminary data.</text>
</comment>
<gene>
    <name evidence="1" type="ORF">LTR36_002460</name>
</gene>
<evidence type="ECO:0000313" key="2">
    <source>
        <dbReference type="Proteomes" id="UP001324427"/>
    </source>
</evidence>
<reference evidence="1 2" key="1">
    <citation type="submission" date="2021-11" db="EMBL/GenBank/DDBJ databases">
        <title>Black yeast isolated from Biological Soil Crust.</title>
        <authorList>
            <person name="Kurbessoian T."/>
        </authorList>
    </citation>
    <scope>NUCLEOTIDE SEQUENCE [LARGE SCALE GENOMIC DNA]</scope>
    <source>
        <strain evidence="1 2">CCFEE 5522</strain>
    </source>
</reference>